<dbReference type="InterPro" id="IPR027463">
    <property type="entry name" value="AcrB_DN_DC_subdom"/>
</dbReference>
<evidence type="ECO:0000256" key="8">
    <source>
        <dbReference type="ARBA" id="ARBA00023136"/>
    </source>
</evidence>
<proteinExistence type="inferred from homology"/>
<keyword evidence="6 9" id="KW-0812">Transmembrane</keyword>
<dbReference type="NCBIfam" id="TIGR00915">
    <property type="entry name" value="2A0602"/>
    <property type="match status" value="1"/>
</dbReference>
<dbReference type="InterPro" id="IPR004764">
    <property type="entry name" value="MdtF-like"/>
</dbReference>
<keyword evidence="4" id="KW-1003">Cell membrane</keyword>
<accession>A0A9D9EF83</accession>
<reference evidence="10" key="2">
    <citation type="journal article" date="2021" name="PeerJ">
        <title>Extensive microbial diversity within the chicken gut microbiome revealed by metagenomics and culture.</title>
        <authorList>
            <person name="Gilroy R."/>
            <person name="Ravi A."/>
            <person name="Getino M."/>
            <person name="Pursley I."/>
            <person name="Horton D.L."/>
            <person name="Alikhan N.F."/>
            <person name="Baker D."/>
            <person name="Gharbi K."/>
            <person name="Hall N."/>
            <person name="Watson M."/>
            <person name="Adriaenssens E.M."/>
            <person name="Foster-Nyarko E."/>
            <person name="Jarju S."/>
            <person name="Secka A."/>
            <person name="Antonio M."/>
            <person name="Oren A."/>
            <person name="Chaudhuri R.R."/>
            <person name="La Ragione R."/>
            <person name="Hildebrand F."/>
            <person name="Pallen M.J."/>
        </authorList>
    </citation>
    <scope>NUCLEOTIDE SEQUENCE</scope>
    <source>
        <strain evidence="10">D3-1215</strain>
    </source>
</reference>
<evidence type="ECO:0000256" key="2">
    <source>
        <dbReference type="ARBA" id="ARBA00010942"/>
    </source>
</evidence>
<sequence>MIQKIIKRPILATVISIIIVILGMLGLMSLPITSYPDIAPPMVRVSANYPGANAEVVLKSVIAPLEEQINGVEGMTYMVSTGGNDGSATIQVYFQLGYDADMAAVNVQNRVSQASSKLPSEVTSYGITTEKMQNTMLLMLSIFSDSPDFDATFVENYARINIMPVLQRVNGVGRVNVFGAGDYSIKVWLDPDKMAALNLVPSDIAAAIREQNIEAAPGKFGQNSETAFEYTIRYKGKFVEPSEYENIVIKAFSDGRILKLKDVAKVELDAFDTSVYNSSEGNPAVTMGIYQMAGSNAKEVVDNIMKEMEAMRADFPDGIDFFATYNTNNFLNAAIHQVVKTLLEAFVLVFLVVLVFLQDFKSTIIPSVSALVAIIGTFFCLQMFGFSINMLTLFALVLAIGIVVDDAIVVVEAVHAKLDEKPGLTATQATSEAMGEITSAIVSISLVMSAVFIPVSFMGGPSGVFYTQFALTLASSVIISAINALTLSPVLCTVLVRRHDPETGKKLSFSRRLSMSFNAAFESMTEKYGHVLAYFSKRKMIPVALLAVFAVVFVWLMGRTPTAFIPNEDQGIVMVDLTMPAGTSLDRTKKMLAEIDSICATVPEIKDRSATAGFSLLSSSSGGAYGFMTMSLIDWKDRKGVTIEDVIAELKQKTSYIKDGVVIFFTPPTVPGFGISAGFEMQLQDKSGATPQRFYEVQQEFMSELQARPEINYVTSAFNVNFPQYEFDVNVDKCKMAGVAISDVFNAMQAYYGSQIVSDFNRFTKYYRVAIQAAPEYRKDISSINSIQVRNSTGSMVPITTLVDFKRVYGPESLKRYNLFTAATLTGEPAEGYSTGDAINAIREVAQNLPQGFGYDFSGMTREEVNSSGQQMLIFVLCFVFVFLILSAQYNSYVLPWSVMLSLFIGMAGVFIAINLFGIDNNIYVQVAMIMLIGLLSKNGILIVEYAKQRFDAGMSVKDAAISGAKARLRPILMTSFAFIFGLLPLCIESGAGAVGNRSIGVAAVGGMLIGTLFGVFVIPTMYIIFQNLDLIMRGGKRTPHETEALEVATEDFK</sequence>
<feature type="transmembrane region" description="Helical" evidence="9">
    <location>
        <begin position="1000"/>
        <end position="1026"/>
    </location>
</feature>
<dbReference type="PRINTS" id="PR00702">
    <property type="entry name" value="ACRIFLAVINRP"/>
</dbReference>
<dbReference type="SUPFAM" id="SSF82693">
    <property type="entry name" value="Multidrug efflux transporter AcrB pore domain, PN1, PN2, PC1 and PC2 subdomains"/>
    <property type="match status" value="4"/>
</dbReference>
<organism evidence="10 11">
    <name type="scientific">Candidatus Enterocola intestinipullorum</name>
    <dbReference type="NCBI Taxonomy" id="2840783"/>
    <lineage>
        <taxon>Bacteria</taxon>
        <taxon>Pseudomonadati</taxon>
        <taxon>Bacteroidota</taxon>
        <taxon>Bacteroidia</taxon>
        <taxon>Bacteroidales</taxon>
        <taxon>Candidatus Enterocola</taxon>
    </lineage>
</organism>
<keyword evidence="5" id="KW-0997">Cell inner membrane</keyword>
<dbReference type="PANTHER" id="PTHR32063:SF9">
    <property type="entry name" value="SIMILAR TO MULTIDRUG RESISTANCE PROTEIN MEXB"/>
    <property type="match status" value="1"/>
</dbReference>
<gene>
    <name evidence="10" type="ORF">IAC32_04755</name>
</gene>
<evidence type="ECO:0000256" key="7">
    <source>
        <dbReference type="ARBA" id="ARBA00022989"/>
    </source>
</evidence>
<dbReference type="GO" id="GO:0015562">
    <property type="term" value="F:efflux transmembrane transporter activity"/>
    <property type="evidence" value="ECO:0007669"/>
    <property type="project" value="InterPro"/>
</dbReference>
<comment type="subcellular location">
    <subcellularLocation>
        <location evidence="1">Cell inner membrane</location>
        <topology evidence="1">Multi-pass membrane protein</topology>
    </subcellularLocation>
</comment>
<evidence type="ECO:0000256" key="6">
    <source>
        <dbReference type="ARBA" id="ARBA00022692"/>
    </source>
</evidence>
<dbReference type="Gene3D" id="3.30.70.1320">
    <property type="entry name" value="Multidrug efflux transporter AcrB pore domain like"/>
    <property type="match status" value="1"/>
</dbReference>
<dbReference type="PANTHER" id="PTHR32063">
    <property type="match status" value="1"/>
</dbReference>
<evidence type="ECO:0000256" key="3">
    <source>
        <dbReference type="ARBA" id="ARBA00022448"/>
    </source>
</evidence>
<feature type="transmembrane region" description="Helical" evidence="9">
    <location>
        <begin position="12"/>
        <end position="32"/>
    </location>
</feature>
<protein>
    <submittedName>
        <fullName evidence="10">Efflux RND transporter permease subunit</fullName>
    </submittedName>
</protein>
<dbReference type="Gene3D" id="3.30.70.1430">
    <property type="entry name" value="Multidrug efflux transporter AcrB pore domain"/>
    <property type="match status" value="2"/>
</dbReference>
<name>A0A9D9EF83_9BACT</name>
<feature type="transmembrane region" description="Helical" evidence="9">
    <location>
        <begin position="968"/>
        <end position="988"/>
    </location>
</feature>
<evidence type="ECO:0000313" key="11">
    <source>
        <dbReference type="Proteomes" id="UP000823637"/>
    </source>
</evidence>
<keyword evidence="8 9" id="KW-0472">Membrane</keyword>
<feature type="transmembrane region" description="Helical" evidence="9">
    <location>
        <begin position="469"/>
        <end position="496"/>
    </location>
</feature>
<feature type="transmembrane region" description="Helical" evidence="9">
    <location>
        <begin position="390"/>
        <end position="416"/>
    </location>
</feature>
<feature type="transmembrane region" description="Helical" evidence="9">
    <location>
        <begin position="338"/>
        <end position="357"/>
    </location>
</feature>
<dbReference type="GO" id="GO:0005886">
    <property type="term" value="C:plasma membrane"/>
    <property type="evidence" value="ECO:0007669"/>
    <property type="project" value="UniProtKB-SubCell"/>
</dbReference>
<dbReference type="FunFam" id="1.20.1640.10:FF:000001">
    <property type="entry name" value="Efflux pump membrane transporter"/>
    <property type="match status" value="1"/>
</dbReference>
<dbReference type="InterPro" id="IPR001036">
    <property type="entry name" value="Acrflvin-R"/>
</dbReference>
<evidence type="ECO:0000313" key="10">
    <source>
        <dbReference type="EMBL" id="MBO8447036.1"/>
    </source>
</evidence>
<dbReference type="Gene3D" id="3.30.2090.10">
    <property type="entry name" value="Multidrug efflux transporter AcrB TolC docking domain, DN and DC subdomains"/>
    <property type="match status" value="2"/>
</dbReference>
<dbReference type="FunFam" id="3.30.70.1430:FF:000001">
    <property type="entry name" value="Efflux pump membrane transporter"/>
    <property type="match status" value="1"/>
</dbReference>
<dbReference type="GO" id="GO:0009636">
    <property type="term" value="P:response to toxic substance"/>
    <property type="evidence" value="ECO:0007669"/>
    <property type="project" value="UniProtKB-ARBA"/>
</dbReference>
<feature type="transmembrane region" description="Helical" evidence="9">
    <location>
        <begin position="540"/>
        <end position="558"/>
    </location>
</feature>
<keyword evidence="3" id="KW-0813">Transport</keyword>
<dbReference type="Proteomes" id="UP000823637">
    <property type="component" value="Unassembled WGS sequence"/>
</dbReference>
<feature type="transmembrane region" description="Helical" evidence="9">
    <location>
        <begin position="437"/>
        <end position="457"/>
    </location>
</feature>
<dbReference type="AlphaFoldDB" id="A0A9D9EF83"/>
<feature type="transmembrane region" description="Helical" evidence="9">
    <location>
        <begin position="872"/>
        <end position="890"/>
    </location>
</feature>
<keyword evidence="7 9" id="KW-1133">Transmembrane helix</keyword>
<dbReference type="Gene3D" id="1.20.1640.10">
    <property type="entry name" value="Multidrug efflux transporter AcrB transmembrane domain"/>
    <property type="match status" value="2"/>
</dbReference>
<comment type="caution">
    <text evidence="10">The sequence shown here is derived from an EMBL/GenBank/DDBJ whole genome shotgun (WGS) entry which is preliminary data.</text>
</comment>
<evidence type="ECO:0000256" key="9">
    <source>
        <dbReference type="SAM" id="Phobius"/>
    </source>
</evidence>
<feature type="transmembrane region" description="Helical" evidence="9">
    <location>
        <begin position="897"/>
        <end position="917"/>
    </location>
</feature>
<evidence type="ECO:0000256" key="4">
    <source>
        <dbReference type="ARBA" id="ARBA00022475"/>
    </source>
</evidence>
<dbReference type="GO" id="GO:0042910">
    <property type="term" value="F:xenobiotic transmembrane transporter activity"/>
    <property type="evidence" value="ECO:0007669"/>
    <property type="project" value="TreeGrafter"/>
</dbReference>
<feature type="transmembrane region" description="Helical" evidence="9">
    <location>
        <begin position="923"/>
        <end position="947"/>
    </location>
</feature>
<dbReference type="EMBL" id="JADIMR010000072">
    <property type="protein sequence ID" value="MBO8447036.1"/>
    <property type="molecule type" value="Genomic_DNA"/>
</dbReference>
<evidence type="ECO:0000256" key="5">
    <source>
        <dbReference type="ARBA" id="ARBA00022519"/>
    </source>
</evidence>
<comment type="similarity">
    <text evidence="2">Belongs to the resistance-nodulation-cell division (RND) (TC 2.A.6) family.</text>
</comment>
<dbReference type="Pfam" id="PF00873">
    <property type="entry name" value="ACR_tran"/>
    <property type="match status" value="1"/>
</dbReference>
<dbReference type="Gene3D" id="3.30.70.1440">
    <property type="entry name" value="Multidrug efflux transporter AcrB pore domain"/>
    <property type="match status" value="1"/>
</dbReference>
<feature type="transmembrane region" description="Helical" evidence="9">
    <location>
        <begin position="364"/>
        <end position="384"/>
    </location>
</feature>
<dbReference type="SUPFAM" id="SSF82714">
    <property type="entry name" value="Multidrug efflux transporter AcrB TolC docking domain, DN and DC subdomains"/>
    <property type="match status" value="2"/>
</dbReference>
<dbReference type="SUPFAM" id="SSF82866">
    <property type="entry name" value="Multidrug efflux transporter AcrB transmembrane domain"/>
    <property type="match status" value="2"/>
</dbReference>
<reference evidence="10" key="1">
    <citation type="submission" date="2020-10" db="EMBL/GenBank/DDBJ databases">
        <authorList>
            <person name="Gilroy R."/>
        </authorList>
    </citation>
    <scope>NUCLEOTIDE SEQUENCE</scope>
    <source>
        <strain evidence="10">D3-1215</strain>
    </source>
</reference>
<evidence type="ECO:0000256" key="1">
    <source>
        <dbReference type="ARBA" id="ARBA00004429"/>
    </source>
</evidence>